<reference evidence="2 3" key="1">
    <citation type="submission" date="2019-02" db="EMBL/GenBank/DDBJ databases">
        <title>Paenibacillus sp. nov., isolated from surface-sterilized tissue of Thalictrum simplex L.</title>
        <authorList>
            <person name="Tuo L."/>
        </authorList>
    </citation>
    <scope>NUCLEOTIDE SEQUENCE [LARGE SCALE GENOMIC DNA]</scope>
    <source>
        <strain evidence="2 3">N2SHLJ1</strain>
    </source>
</reference>
<sequence>MKLNVKRMLFIALCAELLLLYWTRAEYKEQKQEIVFHQQQVEVSSPEKTGNKAPQPLKKHES</sequence>
<dbReference type="Proteomes" id="UP000293142">
    <property type="component" value="Unassembled WGS sequence"/>
</dbReference>
<proteinExistence type="predicted"/>
<keyword evidence="3" id="KW-1185">Reference proteome</keyword>
<evidence type="ECO:0000256" key="1">
    <source>
        <dbReference type="SAM" id="MobiDB-lite"/>
    </source>
</evidence>
<name>A0A4Q9E130_9BACL</name>
<accession>A0A4Q9E130</accession>
<evidence type="ECO:0000313" key="3">
    <source>
        <dbReference type="Proteomes" id="UP000293142"/>
    </source>
</evidence>
<dbReference type="RefSeq" id="WP_131011973.1">
    <property type="nucleotide sequence ID" value="NZ_SIRE01000003.1"/>
</dbReference>
<comment type="caution">
    <text evidence="2">The sequence shown here is derived from an EMBL/GenBank/DDBJ whole genome shotgun (WGS) entry which is preliminary data.</text>
</comment>
<evidence type="ECO:0000313" key="2">
    <source>
        <dbReference type="EMBL" id="TBL81261.1"/>
    </source>
</evidence>
<organism evidence="2 3">
    <name type="scientific">Paenibacillus thalictri</name>
    <dbReference type="NCBI Taxonomy" id="2527873"/>
    <lineage>
        <taxon>Bacteria</taxon>
        <taxon>Bacillati</taxon>
        <taxon>Bacillota</taxon>
        <taxon>Bacilli</taxon>
        <taxon>Bacillales</taxon>
        <taxon>Paenibacillaceae</taxon>
        <taxon>Paenibacillus</taxon>
    </lineage>
</organism>
<dbReference type="AlphaFoldDB" id="A0A4Q9E130"/>
<gene>
    <name evidence="2" type="ORF">EYB31_04005</name>
</gene>
<protein>
    <submittedName>
        <fullName evidence="2">Uncharacterized protein</fullName>
    </submittedName>
</protein>
<dbReference type="EMBL" id="SIRE01000003">
    <property type="protein sequence ID" value="TBL81261.1"/>
    <property type="molecule type" value="Genomic_DNA"/>
</dbReference>
<feature type="region of interest" description="Disordered" evidence="1">
    <location>
        <begin position="42"/>
        <end position="62"/>
    </location>
</feature>